<comment type="caution">
    <text evidence="13">The sequence shown here is derived from an EMBL/GenBank/DDBJ whole genome shotgun (WGS) entry which is preliminary data.</text>
</comment>
<keyword evidence="5 11" id="KW-0547">Nucleotide-binding</keyword>
<evidence type="ECO:0000313" key="14">
    <source>
        <dbReference type="Proteomes" id="UP000539642"/>
    </source>
</evidence>
<dbReference type="InterPro" id="IPR009080">
    <property type="entry name" value="tRNAsynth_Ia_anticodon-bd"/>
</dbReference>
<comment type="cofactor">
    <cofactor evidence="11">
        <name>Zn(2+)</name>
        <dbReference type="ChEBI" id="CHEBI:29105"/>
    </cofactor>
    <text evidence="11">Binds 1 zinc ion per subunit.</text>
</comment>
<feature type="short sequence motif" description="'KMSKS' region" evidence="11">
    <location>
        <begin position="294"/>
        <end position="298"/>
    </location>
</feature>
<dbReference type="PRINTS" id="PR01041">
    <property type="entry name" value="TRNASYNTHMET"/>
</dbReference>
<comment type="caution">
    <text evidence="11">Lacks conserved residue(s) required for the propagation of feature annotation.</text>
</comment>
<feature type="binding site" evidence="11">
    <location>
        <position position="125"/>
    </location>
    <ligand>
        <name>Zn(2+)</name>
        <dbReference type="ChEBI" id="CHEBI:29105"/>
    </ligand>
</feature>
<keyword evidence="3 11" id="KW-0820">tRNA-binding</keyword>
<comment type="catalytic activity">
    <reaction evidence="10 11">
        <text>tRNA(Met) + L-methionine + ATP = L-methionyl-tRNA(Met) + AMP + diphosphate</text>
        <dbReference type="Rhea" id="RHEA:13481"/>
        <dbReference type="Rhea" id="RHEA-COMP:9667"/>
        <dbReference type="Rhea" id="RHEA-COMP:9698"/>
        <dbReference type="ChEBI" id="CHEBI:30616"/>
        <dbReference type="ChEBI" id="CHEBI:33019"/>
        <dbReference type="ChEBI" id="CHEBI:57844"/>
        <dbReference type="ChEBI" id="CHEBI:78442"/>
        <dbReference type="ChEBI" id="CHEBI:78530"/>
        <dbReference type="ChEBI" id="CHEBI:456215"/>
        <dbReference type="EC" id="6.1.1.10"/>
    </reaction>
</comment>
<dbReference type="AlphaFoldDB" id="A0A840UQI6"/>
<keyword evidence="14" id="KW-1185">Reference proteome</keyword>
<dbReference type="EC" id="6.1.1.10" evidence="11"/>
<dbReference type="InterPro" id="IPR004495">
    <property type="entry name" value="Met-tRNA-synth_bsu_C"/>
</dbReference>
<dbReference type="Pfam" id="PF01588">
    <property type="entry name" value="tRNA_bind"/>
    <property type="match status" value="1"/>
</dbReference>
<feature type="short sequence motif" description="'HIGH' region" evidence="11">
    <location>
        <begin position="10"/>
        <end position="20"/>
    </location>
</feature>
<sequence>MTTYITTPIYYVNAQPHLGHAYTTIVADAYSRYRRLIGDTVRFQTGTDEHGDKIAEAAAKEDVPPKVYADRISTLFRETWPLLDIHPDHFIRTTDKQHVAVVQSILQQVHASGDIYFDEYSGLYCRGCERFLTEKELVDGVCPDHQVPPQEIAEQNYFFRMSRYQERLISHIQDNPEFITPERYRNEVLSFLSEPLEDLCISRPKSRLTWGIELPFDSGFVTYVWFDALINYLTGIGYPDGADFQRFWSAAEHVIAKDILKPHAIYWPTMLMSMGLPLYRRLHVHGYWNVDDTKMSKSIGNVVRPAQLVEEYGVDTLRYFTLREMSFGLDASFNRDAIIARKNSDLANDIGNLFSRSIAMLQKYTAGRVPAPATDGSDDTVLQQAVEQMLPIYGEAMDGFQFHRALQAVWEVISQANKYIVTNEPWVLAKDPTRSARLHTVLYNLTECLRLLTMVLRPIMPGAAAKMARGLGLDPEHELVSSLSMCGRWGLLPVGTELQPTAALFPRVEKEKTKETLPAAGKKIPEPTVEKVIAANVLTFDQFQQVDLRVAEIIAAQKVKKSEKLLELTVLVPEQRTIVAGIGEYYKPQDLVGKLVLVVANLKTVTLMGIESQGMVLAARTMVDGRERLVLSTVSDEMPAGSKVA</sequence>
<dbReference type="CDD" id="cd02800">
    <property type="entry name" value="tRNA_bind_EcMetRS_like"/>
    <property type="match status" value="1"/>
</dbReference>
<keyword evidence="6 11" id="KW-0067">ATP-binding</keyword>
<organism evidence="13 14">
    <name type="scientific">Desulfoprunum benzoelyticum</name>
    <dbReference type="NCBI Taxonomy" id="1506996"/>
    <lineage>
        <taxon>Bacteria</taxon>
        <taxon>Pseudomonadati</taxon>
        <taxon>Thermodesulfobacteriota</taxon>
        <taxon>Desulfobulbia</taxon>
        <taxon>Desulfobulbales</taxon>
        <taxon>Desulfobulbaceae</taxon>
        <taxon>Desulfoprunum</taxon>
    </lineage>
</organism>
<dbReference type="InterPro" id="IPR002547">
    <property type="entry name" value="tRNA-bd_dom"/>
</dbReference>
<keyword evidence="8 11" id="KW-0648">Protein biosynthesis</keyword>
<dbReference type="Gene3D" id="1.10.730.10">
    <property type="entry name" value="Isoleucyl-tRNA Synthetase, Domain 1"/>
    <property type="match status" value="1"/>
</dbReference>
<dbReference type="Gene3D" id="2.170.220.10">
    <property type="match status" value="1"/>
</dbReference>
<dbReference type="SUPFAM" id="SSF47323">
    <property type="entry name" value="Anticodon-binding domain of a subclass of class I aminoacyl-tRNA synthetases"/>
    <property type="match status" value="1"/>
</dbReference>
<dbReference type="PANTHER" id="PTHR43326:SF1">
    <property type="entry name" value="METHIONINE--TRNA LIGASE, MITOCHONDRIAL"/>
    <property type="match status" value="1"/>
</dbReference>
<feature type="binding site" evidence="11">
    <location>
        <position position="128"/>
    </location>
    <ligand>
        <name>Zn(2+)</name>
        <dbReference type="ChEBI" id="CHEBI:29105"/>
    </ligand>
</feature>
<proteinExistence type="inferred from homology"/>
<feature type="domain" description="TRNA-binding" evidence="12">
    <location>
        <begin position="542"/>
        <end position="645"/>
    </location>
</feature>
<evidence type="ECO:0000256" key="10">
    <source>
        <dbReference type="ARBA" id="ARBA00047364"/>
    </source>
</evidence>
<dbReference type="PANTHER" id="PTHR43326">
    <property type="entry name" value="METHIONYL-TRNA SYNTHETASE"/>
    <property type="match status" value="1"/>
</dbReference>
<dbReference type="Gene3D" id="3.40.50.620">
    <property type="entry name" value="HUPs"/>
    <property type="match status" value="1"/>
</dbReference>
<evidence type="ECO:0000256" key="8">
    <source>
        <dbReference type="ARBA" id="ARBA00022917"/>
    </source>
</evidence>
<dbReference type="SUPFAM" id="SSF52374">
    <property type="entry name" value="Nucleotidylyl transferase"/>
    <property type="match status" value="1"/>
</dbReference>
<gene>
    <name evidence="11" type="primary">metG</name>
    <name evidence="13" type="ORF">HNQ81_000593</name>
</gene>
<dbReference type="Proteomes" id="UP000539642">
    <property type="component" value="Unassembled WGS sequence"/>
</dbReference>
<evidence type="ECO:0000256" key="7">
    <source>
        <dbReference type="ARBA" id="ARBA00022884"/>
    </source>
</evidence>
<evidence type="ECO:0000256" key="6">
    <source>
        <dbReference type="ARBA" id="ARBA00022840"/>
    </source>
</evidence>
<dbReference type="GO" id="GO:0005524">
    <property type="term" value="F:ATP binding"/>
    <property type="evidence" value="ECO:0007669"/>
    <property type="project" value="UniProtKB-UniRule"/>
</dbReference>
<name>A0A840UQI6_9BACT</name>
<dbReference type="GO" id="GO:0000049">
    <property type="term" value="F:tRNA binding"/>
    <property type="evidence" value="ECO:0007669"/>
    <property type="project" value="UniProtKB-UniRule"/>
</dbReference>
<dbReference type="Pfam" id="PF09334">
    <property type="entry name" value="tRNA-synt_1g"/>
    <property type="match status" value="2"/>
</dbReference>
<evidence type="ECO:0000256" key="11">
    <source>
        <dbReference type="HAMAP-Rule" id="MF_01228"/>
    </source>
</evidence>
<dbReference type="HAMAP" id="MF_01228">
    <property type="entry name" value="Met_tRNA_synth_type2"/>
    <property type="match status" value="1"/>
</dbReference>
<evidence type="ECO:0000256" key="1">
    <source>
        <dbReference type="ARBA" id="ARBA00011738"/>
    </source>
</evidence>
<evidence type="ECO:0000256" key="2">
    <source>
        <dbReference type="ARBA" id="ARBA00022490"/>
    </source>
</evidence>
<keyword evidence="7 11" id="KW-0694">RNA-binding</keyword>
<evidence type="ECO:0000256" key="9">
    <source>
        <dbReference type="ARBA" id="ARBA00023146"/>
    </source>
</evidence>
<comment type="function">
    <text evidence="11">Is required not only for elongation of protein synthesis but also for the initiation of all mRNA translation through initiator tRNA(fMet) aminoacylation.</text>
</comment>
<feature type="binding site" evidence="11">
    <location>
        <position position="145"/>
    </location>
    <ligand>
        <name>Zn(2+)</name>
        <dbReference type="ChEBI" id="CHEBI:29105"/>
    </ligand>
</feature>
<dbReference type="GO" id="GO:0004825">
    <property type="term" value="F:methionine-tRNA ligase activity"/>
    <property type="evidence" value="ECO:0007669"/>
    <property type="project" value="UniProtKB-UniRule"/>
</dbReference>
<comment type="subunit">
    <text evidence="1 11">Homodimer.</text>
</comment>
<evidence type="ECO:0000259" key="12">
    <source>
        <dbReference type="PROSITE" id="PS50886"/>
    </source>
</evidence>
<dbReference type="GO" id="GO:0006431">
    <property type="term" value="P:methionyl-tRNA aminoacylation"/>
    <property type="evidence" value="ECO:0007669"/>
    <property type="project" value="UniProtKB-UniRule"/>
</dbReference>
<dbReference type="RefSeq" id="WP_183348149.1">
    <property type="nucleotide sequence ID" value="NZ_JACHEO010000002.1"/>
</dbReference>
<dbReference type="GO" id="GO:0046872">
    <property type="term" value="F:metal ion binding"/>
    <property type="evidence" value="ECO:0007669"/>
    <property type="project" value="UniProtKB-KW"/>
</dbReference>
<dbReference type="InterPro" id="IPR015413">
    <property type="entry name" value="Methionyl/Leucyl_tRNA_Synth"/>
</dbReference>
<protein>
    <recommendedName>
        <fullName evidence="11">Methionine--tRNA ligase</fullName>
        <ecNumber evidence="11">6.1.1.10</ecNumber>
    </recommendedName>
    <alternativeName>
        <fullName evidence="11">Methionyl-tRNA synthetase</fullName>
        <shortName evidence="11">MetRS</shortName>
    </alternativeName>
</protein>
<dbReference type="GO" id="GO:0005737">
    <property type="term" value="C:cytoplasm"/>
    <property type="evidence" value="ECO:0007669"/>
    <property type="project" value="UniProtKB-SubCell"/>
</dbReference>
<keyword evidence="11" id="KW-0862">Zinc</keyword>
<accession>A0A840UQI6</accession>
<dbReference type="Gene3D" id="2.40.50.140">
    <property type="entry name" value="Nucleic acid-binding proteins"/>
    <property type="match status" value="1"/>
</dbReference>
<dbReference type="EMBL" id="JACHEO010000002">
    <property type="protein sequence ID" value="MBB5346883.1"/>
    <property type="molecule type" value="Genomic_DNA"/>
</dbReference>
<reference evidence="13 14" key="1">
    <citation type="submission" date="2020-08" db="EMBL/GenBank/DDBJ databases">
        <title>Genomic Encyclopedia of Type Strains, Phase IV (KMG-IV): sequencing the most valuable type-strain genomes for metagenomic binning, comparative biology and taxonomic classification.</title>
        <authorList>
            <person name="Goeker M."/>
        </authorList>
    </citation>
    <scope>NUCLEOTIDE SEQUENCE [LARGE SCALE GENOMIC DNA]</scope>
    <source>
        <strain evidence="13 14">DSM 28570</strain>
    </source>
</reference>
<dbReference type="InterPro" id="IPR012340">
    <property type="entry name" value="NA-bd_OB-fold"/>
</dbReference>
<feature type="binding site" evidence="11">
    <location>
        <position position="142"/>
    </location>
    <ligand>
        <name>Zn(2+)</name>
        <dbReference type="ChEBI" id="CHEBI:29105"/>
    </ligand>
</feature>
<dbReference type="NCBIfam" id="NF008900">
    <property type="entry name" value="PRK12267.1"/>
    <property type="match status" value="1"/>
</dbReference>
<dbReference type="InterPro" id="IPR033911">
    <property type="entry name" value="MetRS_core"/>
</dbReference>
<dbReference type="CDD" id="cd00814">
    <property type="entry name" value="MetRS_core"/>
    <property type="match status" value="1"/>
</dbReference>
<dbReference type="InterPro" id="IPR014729">
    <property type="entry name" value="Rossmann-like_a/b/a_fold"/>
</dbReference>
<evidence type="ECO:0000256" key="4">
    <source>
        <dbReference type="ARBA" id="ARBA00022598"/>
    </source>
</evidence>
<comment type="subcellular location">
    <subcellularLocation>
        <location evidence="11">Cytoplasm</location>
    </subcellularLocation>
</comment>
<evidence type="ECO:0000256" key="5">
    <source>
        <dbReference type="ARBA" id="ARBA00022741"/>
    </source>
</evidence>
<dbReference type="InterPro" id="IPR023457">
    <property type="entry name" value="Met-tRNA_synth_2"/>
</dbReference>
<keyword evidence="11" id="KW-0479">Metal-binding</keyword>
<evidence type="ECO:0000256" key="3">
    <source>
        <dbReference type="ARBA" id="ARBA00022555"/>
    </source>
</evidence>
<keyword evidence="4 11" id="KW-0436">Ligase</keyword>
<evidence type="ECO:0000313" key="13">
    <source>
        <dbReference type="EMBL" id="MBB5346883.1"/>
    </source>
</evidence>
<dbReference type="PROSITE" id="PS50886">
    <property type="entry name" value="TRBD"/>
    <property type="match status" value="1"/>
</dbReference>
<comment type="similarity">
    <text evidence="11">Belongs to the class-I aminoacyl-tRNA synthetase family. MetG type 2A subfamily.</text>
</comment>
<keyword evidence="9 11" id="KW-0030">Aminoacyl-tRNA synthetase</keyword>
<dbReference type="Pfam" id="PF19303">
    <property type="entry name" value="Anticodon_3"/>
    <property type="match status" value="1"/>
</dbReference>
<dbReference type="SUPFAM" id="SSF50249">
    <property type="entry name" value="Nucleic acid-binding proteins"/>
    <property type="match status" value="1"/>
</dbReference>
<dbReference type="InterPro" id="IPR041872">
    <property type="entry name" value="Anticodon_Met"/>
</dbReference>
<dbReference type="FunFam" id="2.170.220.10:FF:000003">
    <property type="entry name" value="Methionine--tRNA ligase"/>
    <property type="match status" value="1"/>
</dbReference>
<keyword evidence="2 11" id="KW-0963">Cytoplasm</keyword>
<dbReference type="CDD" id="cd07957">
    <property type="entry name" value="Anticodon_Ia_Met"/>
    <property type="match status" value="1"/>
</dbReference>